<organism evidence="1">
    <name type="scientific">Burkholderia sp. M701</name>
    <dbReference type="NCBI Taxonomy" id="326454"/>
    <lineage>
        <taxon>Bacteria</taxon>
        <taxon>Pseudomonadati</taxon>
        <taxon>Pseudomonadota</taxon>
        <taxon>Betaproteobacteria</taxon>
        <taxon>Burkholderiales</taxon>
        <taxon>Burkholderiaceae</taxon>
        <taxon>Burkholderia</taxon>
    </lineage>
</organism>
<reference evidence="1" key="2">
    <citation type="submission" date="2024-06" db="EMBL/GenBank/DDBJ databases">
        <authorList>
            <person name="Sakai Y."/>
            <person name="Fujii T."/>
        </authorList>
    </citation>
    <scope>NUCLEOTIDE SEQUENCE</scope>
    <source>
        <strain evidence="1">M701</strain>
        <plasmid evidence="1">pM7012</plasmid>
    </source>
</reference>
<dbReference type="RefSeq" id="WP_023842419.1">
    <property type="nucleotide sequence ID" value="NC_022995.1"/>
</dbReference>
<sequence length="148" mass="17491">MNLRILKKLSKRAAPLLSRLGDHRQQFPAEKEESFQHLGGHDRKHWYRTRAKYPMDCRSEIKYRPRDGRDWIVMREPYHPLKGTPMVGSMVGYYEREWEEQTAWEALRHIVFNHFSTWNENGCVLLRDLSTASLILRAAHELAATLST</sequence>
<evidence type="ECO:0000313" key="1">
    <source>
        <dbReference type="EMBL" id="BAO18876.1"/>
    </source>
</evidence>
<name>V5YPK9_9BURK</name>
<reference evidence="1" key="1">
    <citation type="journal article" date="2014" name="Microbiology">
        <title>A 2,4-dichlorophenoxyacetic acid degradation plasmid pM7012 discloses distribution of an unclassified megaplasmid group across bacterial species.</title>
        <authorList>
            <person name="Sakai Y."/>
            <person name="Ogawa N."/>
            <person name="Shimomura Y."/>
            <person name="Fujii T."/>
        </authorList>
    </citation>
    <scope>NUCLEOTIDE SEQUENCE</scope>
    <source>
        <strain evidence="1">M701</strain>
    </source>
</reference>
<keyword evidence="1" id="KW-0614">Plasmid</keyword>
<geneLocation type="plasmid" evidence="1">
    <name>pM7012</name>
</geneLocation>
<proteinExistence type="predicted"/>
<accession>V5YPK9</accession>
<dbReference type="AlphaFoldDB" id="V5YPK9"/>
<protein>
    <submittedName>
        <fullName evidence="1">Uncharacterized protein</fullName>
    </submittedName>
</protein>
<dbReference type="EMBL" id="AB853026">
    <property type="protein sequence ID" value="BAO18876.1"/>
    <property type="molecule type" value="Genomic_DNA"/>
</dbReference>